<dbReference type="InterPro" id="IPR050765">
    <property type="entry name" value="Riboflavin_Biosynth_HTPR"/>
</dbReference>
<dbReference type="InterPro" id="IPR024072">
    <property type="entry name" value="DHFR-like_dom_sf"/>
</dbReference>
<dbReference type="PANTHER" id="PTHR38011">
    <property type="entry name" value="DIHYDROFOLATE REDUCTASE FAMILY PROTEIN (AFU_ORTHOLOGUE AFUA_8G06820)"/>
    <property type="match status" value="1"/>
</dbReference>
<reference evidence="2 3" key="1">
    <citation type="submission" date="2020-05" db="EMBL/GenBank/DDBJ databases">
        <title>The draft genome sequence of Maribacter arenosus CAU 1321.</title>
        <authorList>
            <person name="Mu L."/>
        </authorList>
    </citation>
    <scope>NUCLEOTIDE SEQUENCE [LARGE SCALE GENOMIC DNA]</scope>
    <source>
        <strain evidence="2 3">CAU 1321</strain>
    </source>
</reference>
<dbReference type="SUPFAM" id="SSF53597">
    <property type="entry name" value="Dihydrofolate reductase-like"/>
    <property type="match status" value="1"/>
</dbReference>
<name>A0ABR7VAW8_9FLAO</name>
<keyword evidence="3" id="KW-1185">Reference proteome</keyword>
<accession>A0ABR7VAW8</accession>
<sequence length="176" mass="19813">MSKIIYYVASSIDGFIAGPNDDISDFVAGGNGVDKYLSDLKNFKTVIMGRRTYEFGYQYGLEPGQPAYPHMEHFIFSDSLKIEKIAKKIHVEPKSIARVKEIKNAADTDIYLCGGGEFAGWLLNNGLIDQLKLKLNPIILGEGIRLFGKSTKKVKWKLLETEIFDEGLRILTYDIK</sequence>
<evidence type="ECO:0000259" key="1">
    <source>
        <dbReference type="Pfam" id="PF01872"/>
    </source>
</evidence>
<dbReference type="RefSeq" id="WP_188312447.1">
    <property type="nucleotide sequence ID" value="NZ_JABTCG010000001.1"/>
</dbReference>
<dbReference type="Pfam" id="PF01872">
    <property type="entry name" value="RibD_C"/>
    <property type="match status" value="1"/>
</dbReference>
<dbReference type="EMBL" id="JABTCG010000001">
    <property type="protein sequence ID" value="MBD0849317.1"/>
    <property type="molecule type" value="Genomic_DNA"/>
</dbReference>
<comment type="caution">
    <text evidence="2">The sequence shown here is derived from an EMBL/GenBank/DDBJ whole genome shotgun (WGS) entry which is preliminary data.</text>
</comment>
<evidence type="ECO:0000313" key="2">
    <source>
        <dbReference type="EMBL" id="MBD0849317.1"/>
    </source>
</evidence>
<dbReference type="PANTHER" id="PTHR38011:SF11">
    <property type="entry name" value="2,5-DIAMINO-6-RIBOSYLAMINO-4(3H)-PYRIMIDINONE 5'-PHOSPHATE REDUCTASE"/>
    <property type="match status" value="1"/>
</dbReference>
<gene>
    <name evidence="2" type="ORF">HPE63_01435</name>
</gene>
<dbReference type="InterPro" id="IPR002734">
    <property type="entry name" value="RibDG_C"/>
</dbReference>
<dbReference type="Gene3D" id="3.40.430.10">
    <property type="entry name" value="Dihydrofolate Reductase, subunit A"/>
    <property type="match status" value="1"/>
</dbReference>
<organism evidence="2 3">
    <name type="scientific">Maribacter arenosus</name>
    <dbReference type="NCBI Taxonomy" id="1854708"/>
    <lineage>
        <taxon>Bacteria</taxon>
        <taxon>Pseudomonadati</taxon>
        <taxon>Bacteroidota</taxon>
        <taxon>Flavobacteriia</taxon>
        <taxon>Flavobacteriales</taxon>
        <taxon>Flavobacteriaceae</taxon>
        <taxon>Maribacter</taxon>
    </lineage>
</organism>
<proteinExistence type="predicted"/>
<protein>
    <submittedName>
        <fullName evidence="2">Dihydrofolate reductase</fullName>
    </submittedName>
</protein>
<dbReference type="Proteomes" id="UP000598350">
    <property type="component" value="Unassembled WGS sequence"/>
</dbReference>
<evidence type="ECO:0000313" key="3">
    <source>
        <dbReference type="Proteomes" id="UP000598350"/>
    </source>
</evidence>
<feature type="domain" description="Bacterial bifunctional deaminase-reductase C-terminal" evidence="1">
    <location>
        <begin position="3"/>
        <end position="168"/>
    </location>
</feature>